<evidence type="ECO:0000313" key="17">
    <source>
        <dbReference type="Proteomes" id="UP000179001"/>
    </source>
</evidence>
<protein>
    <recommendedName>
        <fullName evidence="12 13">DNA primase</fullName>
        <ecNumber evidence="12">2.7.7.101</ecNumber>
    </recommendedName>
</protein>
<dbReference type="SMART" id="SM00493">
    <property type="entry name" value="TOPRIM"/>
    <property type="match status" value="1"/>
</dbReference>
<dbReference type="STRING" id="1798002.A2478_03225"/>
<evidence type="ECO:0000256" key="11">
    <source>
        <dbReference type="ARBA" id="ARBA00023163"/>
    </source>
</evidence>
<dbReference type="HAMAP" id="MF_00974">
    <property type="entry name" value="DNA_primase_DnaG"/>
    <property type="match status" value="1"/>
</dbReference>
<dbReference type="PANTHER" id="PTHR30313">
    <property type="entry name" value="DNA PRIMASE"/>
    <property type="match status" value="1"/>
</dbReference>
<dbReference type="PROSITE" id="PS50880">
    <property type="entry name" value="TOPRIM"/>
    <property type="match status" value="1"/>
</dbReference>
<gene>
    <name evidence="12" type="primary">dnaG</name>
    <name evidence="16" type="ORF">A2478_03225</name>
</gene>
<dbReference type="GO" id="GO:0005737">
    <property type="term" value="C:cytoplasm"/>
    <property type="evidence" value="ECO:0007669"/>
    <property type="project" value="TreeGrafter"/>
</dbReference>
<dbReference type="Pfam" id="PF01807">
    <property type="entry name" value="Zn_ribbon_DnaG"/>
    <property type="match status" value="1"/>
</dbReference>
<dbReference type="GO" id="GO:0003899">
    <property type="term" value="F:DNA-directed RNA polymerase activity"/>
    <property type="evidence" value="ECO:0007669"/>
    <property type="project" value="UniProtKB-UniRule"/>
</dbReference>
<dbReference type="GO" id="GO:0000428">
    <property type="term" value="C:DNA-directed RNA polymerase complex"/>
    <property type="evidence" value="ECO:0007669"/>
    <property type="project" value="UniProtKB-KW"/>
</dbReference>
<dbReference type="Pfam" id="PF08275">
    <property type="entry name" value="DNAG_N"/>
    <property type="match status" value="1"/>
</dbReference>
<evidence type="ECO:0000256" key="13">
    <source>
        <dbReference type="PIRNR" id="PIRNR002811"/>
    </source>
</evidence>
<evidence type="ECO:0000256" key="1">
    <source>
        <dbReference type="ARBA" id="ARBA00022478"/>
    </source>
</evidence>
<sequence length="590" mass="68552">MDPVEEIKRKLDIVQIIGEYVELKQAGQSFKGKCPFHNEKTPSFVVNQDRQFYYCFGCNEGGDMFSFLQKYENLDFPEALKILAGKAGLTLDRFNPRATSRKTRLYDLLADVTEFWIKKLNSDQGKVALEYLGKRGLSSEIQEKFKLGYAPDSWDQTLNYLKEKGYAEREIFDAGLIIRKNLGSSYYDRFRNRIIFPIRDIHGSIVGFTARALDPEEKAKYINSPETEIYKKSDVLYGFDIAKKAIKEKAYIILVEGNMDVIASHRAKVENVVAVSGTALTDKQLDLIKRYTENVVMCFDMDEAGQKAAGRSIDLAIKHGMNIKVVVLTGAKDPDEMVNQDPNLWVKALSNSKIIMQYYFDKYFDGYEPSDVQKKKEIARSLLTEINKLVDKIEQEHWLRELSYRLNVPIQLLSDSLPTRQKMQEKTNLKSVNNLSSKKNFEKDYLIKLIISLALNHFELVHLLIERLEIEMIDGAYEVFYKNIINWYNKTSLKNQRNLFEYLIENVEGLDEANLNSLVLLKDQYIEDLKDEELESECLKIINLLKKKYYSARITEIDYQIRQFESSGRKDLIADLYKQLQDINYKKNKL</sequence>
<evidence type="ECO:0000256" key="2">
    <source>
        <dbReference type="ARBA" id="ARBA00022515"/>
    </source>
</evidence>
<dbReference type="NCBIfam" id="TIGR01391">
    <property type="entry name" value="dnaG"/>
    <property type="match status" value="1"/>
</dbReference>
<dbReference type="FunFam" id="3.90.580.10:FF:000001">
    <property type="entry name" value="DNA primase"/>
    <property type="match status" value="1"/>
</dbReference>
<evidence type="ECO:0000259" key="15">
    <source>
        <dbReference type="PROSITE" id="PS50880"/>
    </source>
</evidence>
<evidence type="ECO:0000256" key="6">
    <source>
        <dbReference type="ARBA" id="ARBA00022723"/>
    </source>
</evidence>
<evidence type="ECO:0000256" key="14">
    <source>
        <dbReference type="PIRSR" id="PIRSR002811-1"/>
    </source>
</evidence>
<keyword evidence="9" id="KW-0460">Magnesium</keyword>
<evidence type="ECO:0000256" key="12">
    <source>
        <dbReference type="HAMAP-Rule" id="MF_00974"/>
    </source>
</evidence>
<reference evidence="16 17" key="1">
    <citation type="journal article" date="2016" name="Nat. Commun.">
        <title>Thousands of microbial genomes shed light on interconnected biogeochemical processes in an aquifer system.</title>
        <authorList>
            <person name="Anantharaman K."/>
            <person name="Brown C.T."/>
            <person name="Hug L.A."/>
            <person name="Sharon I."/>
            <person name="Castelle C.J."/>
            <person name="Probst A.J."/>
            <person name="Thomas B.C."/>
            <person name="Singh A."/>
            <person name="Wilkins M.J."/>
            <person name="Karaoz U."/>
            <person name="Brodie E.L."/>
            <person name="Williams K.H."/>
            <person name="Hubbard S.S."/>
            <person name="Banfield J.F."/>
        </authorList>
    </citation>
    <scope>NUCLEOTIDE SEQUENCE [LARGE SCALE GENOMIC DNA]</scope>
</reference>
<organism evidence="16 17">
    <name type="scientific">Candidatus Falkowbacteria bacterium RIFOXYC2_FULL_36_12</name>
    <dbReference type="NCBI Taxonomy" id="1798002"/>
    <lineage>
        <taxon>Bacteria</taxon>
        <taxon>Candidatus Falkowiibacteriota</taxon>
    </lineage>
</organism>
<accession>A0A1F5T033</accession>
<dbReference type="InterPro" id="IPR030846">
    <property type="entry name" value="DnaG_bac"/>
</dbReference>
<dbReference type="FunFam" id="3.90.980.10:FF:000001">
    <property type="entry name" value="DNA primase"/>
    <property type="match status" value="1"/>
</dbReference>
<evidence type="ECO:0000256" key="10">
    <source>
        <dbReference type="ARBA" id="ARBA00023125"/>
    </source>
</evidence>
<evidence type="ECO:0000256" key="5">
    <source>
        <dbReference type="ARBA" id="ARBA00022705"/>
    </source>
</evidence>
<comment type="catalytic activity">
    <reaction evidence="12">
        <text>ssDNA + n NTP = ssDNA/pppN(pN)n-1 hybrid + (n-1) diphosphate.</text>
        <dbReference type="EC" id="2.7.7.101"/>
    </reaction>
</comment>
<keyword evidence="4 12" id="KW-0548">Nucleotidyltransferase</keyword>
<comment type="domain">
    <text evidence="12">Contains an N-terminal zinc-binding domain, a central core domain that contains the primase activity, and a C-terminal DnaB-binding domain.</text>
</comment>
<dbReference type="Gene3D" id="3.90.580.10">
    <property type="entry name" value="Zinc finger, CHC2-type domain"/>
    <property type="match status" value="1"/>
</dbReference>
<dbReference type="SUPFAM" id="SSF56731">
    <property type="entry name" value="DNA primase core"/>
    <property type="match status" value="1"/>
</dbReference>
<dbReference type="InterPro" id="IPR037068">
    <property type="entry name" value="DNA_primase_core_N_sf"/>
</dbReference>
<keyword evidence="1 12" id="KW-0240">DNA-directed RNA polymerase</keyword>
<dbReference type="Gene3D" id="3.40.1360.10">
    <property type="match status" value="1"/>
</dbReference>
<comment type="subunit">
    <text evidence="12">Monomer. Interacts with DnaB.</text>
</comment>
<evidence type="ECO:0000256" key="9">
    <source>
        <dbReference type="ARBA" id="ARBA00022842"/>
    </source>
</evidence>
<dbReference type="SMART" id="SM00400">
    <property type="entry name" value="ZnF_CHCC"/>
    <property type="match status" value="1"/>
</dbReference>
<evidence type="ECO:0000256" key="4">
    <source>
        <dbReference type="ARBA" id="ARBA00022695"/>
    </source>
</evidence>
<keyword evidence="10 12" id="KW-0238">DNA-binding</keyword>
<dbReference type="InterPro" id="IPR034151">
    <property type="entry name" value="TOPRIM_DnaG_bac"/>
</dbReference>
<dbReference type="GO" id="GO:0006269">
    <property type="term" value="P:DNA replication, synthesis of primer"/>
    <property type="evidence" value="ECO:0007669"/>
    <property type="project" value="UniProtKB-UniRule"/>
</dbReference>
<comment type="caution">
    <text evidence="16">The sequence shown here is derived from an EMBL/GenBank/DDBJ whole genome shotgun (WGS) entry which is preliminary data.</text>
</comment>
<comment type="similarity">
    <text evidence="12 13">Belongs to the DnaG primase family.</text>
</comment>
<dbReference type="InterPro" id="IPR013264">
    <property type="entry name" value="DNAG_N"/>
</dbReference>
<keyword evidence="8 12" id="KW-0862">Zinc</keyword>
<dbReference type="GO" id="GO:0008270">
    <property type="term" value="F:zinc ion binding"/>
    <property type="evidence" value="ECO:0007669"/>
    <property type="project" value="UniProtKB-UniRule"/>
</dbReference>
<evidence type="ECO:0000256" key="8">
    <source>
        <dbReference type="ARBA" id="ARBA00022833"/>
    </source>
</evidence>
<dbReference type="EMBL" id="MFGJ01000006">
    <property type="protein sequence ID" value="OGF32310.1"/>
    <property type="molecule type" value="Genomic_DNA"/>
</dbReference>
<feature type="zinc finger region" description="CHC2-type" evidence="12 14">
    <location>
        <begin position="34"/>
        <end position="58"/>
    </location>
</feature>
<dbReference type="AlphaFoldDB" id="A0A1F5T033"/>
<proteinExistence type="inferred from homology"/>
<keyword evidence="3 12" id="KW-0808">Transferase</keyword>
<dbReference type="Proteomes" id="UP000179001">
    <property type="component" value="Unassembled WGS sequence"/>
</dbReference>
<comment type="cofactor">
    <cofactor evidence="12 13 14">
        <name>Zn(2+)</name>
        <dbReference type="ChEBI" id="CHEBI:29105"/>
    </cofactor>
    <text evidence="12 13 14">Binds 1 zinc ion per monomer.</text>
</comment>
<dbReference type="PANTHER" id="PTHR30313:SF2">
    <property type="entry name" value="DNA PRIMASE"/>
    <property type="match status" value="1"/>
</dbReference>
<dbReference type="InterPro" id="IPR006295">
    <property type="entry name" value="DNA_primase_DnaG"/>
</dbReference>
<name>A0A1F5T033_9BACT</name>
<evidence type="ECO:0000313" key="16">
    <source>
        <dbReference type="EMBL" id="OGF32310.1"/>
    </source>
</evidence>
<dbReference type="InterPro" id="IPR050219">
    <property type="entry name" value="DnaG_primase"/>
</dbReference>
<keyword evidence="2 12" id="KW-0639">Primosome</keyword>
<dbReference type="InterPro" id="IPR002694">
    <property type="entry name" value="Znf_CHC2"/>
</dbReference>
<keyword evidence="6 12" id="KW-0479">Metal-binding</keyword>
<dbReference type="InterPro" id="IPR006171">
    <property type="entry name" value="TOPRIM_dom"/>
</dbReference>
<keyword evidence="7 12" id="KW-0863">Zinc-finger</keyword>
<evidence type="ECO:0000256" key="3">
    <source>
        <dbReference type="ARBA" id="ARBA00022679"/>
    </source>
</evidence>
<dbReference type="Pfam" id="PF13155">
    <property type="entry name" value="Toprim_2"/>
    <property type="match status" value="1"/>
</dbReference>
<dbReference type="PIRSF" id="PIRSF002811">
    <property type="entry name" value="DnaG"/>
    <property type="match status" value="1"/>
</dbReference>
<feature type="domain" description="Toprim" evidence="15">
    <location>
        <begin position="250"/>
        <end position="331"/>
    </location>
</feature>
<dbReference type="Gene3D" id="3.90.980.10">
    <property type="entry name" value="DNA primase, catalytic core, N-terminal domain"/>
    <property type="match status" value="1"/>
</dbReference>
<evidence type="ECO:0000256" key="7">
    <source>
        <dbReference type="ARBA" id="ARBA00022771"/>
    </source>
</evidence>
<dbReference type="InterPro" id="IPR036977">
    <property type="entry name" value="DNA_primase_Znf_CHC2"/>
</dbReference>
<dbReference type="SUPFAM" id="SSF57783">
    <property type="entry name" value="Zinc beta-ribbon"/>
    <property type="match status" value="1"/>
</dbReference>
<dbReference type="GO" id="GO:1990077">
    <property type="term" value="C:primosome complex"/>
    <property type="evidence" value="ECO:0007669"/>
    <property type="project" value="UniProtKB-KW"/>
</dbReference>
<comment type="function">
    <text evidence="12 13">RNA polymerase that catalyzes the synthesis of short RNA molecules used as primers for DNA polymerase during DNA replication.</text>
</comment>
<keyword evidence="11 12" id="KW-0804">Transcription</keyword>
<keyword evidence="5 12" id="KW-0235">DNA replication</keyword>
<dbReference type="EC" id="2.7.7.101" evidence="12"/>
<dbReference type="CDD" id="cd03364">
    <property type="entry name" value="TOPRIM_DnaG_primases"/>
    <property type="match status" value="1"/>
</dbReference>
<dbReference type="GO" id="GO:0003677">
    <property type="term" value="F:DNA binding"/>
    <property type="evidence" value="ECO:0007669"/>
    <property type="project" value="UniProtKB-KW"/>
</dbReference>